<feature type="compositionally biased region" description="Basic and acidic residues" evidence="1">
    <location>
        <begin position="43"/>
        <end position="61"/>
    </location>
</feature>
<feature type="compositionally biased region" description="Polar residues" evidence="1">
    <location>
        <begin position="19"/>
        <end position="38"/>
    </location>
</feature>
<sequence>APTSVTPAKIPRPADDAPSTPTTQVAATLSSISLTDDASNAMDRPEKKRISLEGMSEEDKKEHRRKQKCLWRERNREQALQQAAEWRAKNRDQMNATQNARRAEDRENFNATQNARRAEDRDKFNATQKSQRSQNRADFNHKQSQRRMTQRLSTGATERSTRCAKTVHPGFGCASSAANHIV</sequence>
<feature type="region of interest" description="Disordered" evidence="1">
    <location>
        <begin position="1"/>
        <end position="161"/>
    </location>
</feature>
<dbReference type="WBParaSite" id="L893_g3984.t1">
    <property type="protein sequence ID" value="L893_g3984.t1"/>
    <property type="gene ID" value="L893_g3984"/>
</dbReference>
<proteinExistence type="predicted"/>
<name>A0A1I8AAQ7_9BILA</name>
<feature type="compositionally biased region" description="Polar residues" evidence="1">
    <location>
        <begin position="125"/>
        <end position="137"/>
    </location>
</feature>
<keyword evidence="2" id="KW-1185">Reference proteome</keyword>
<evidence type="ECO:0000313" key="2">
    <source>
        <dbReference type="Proteomes" id="UP000095287"/>
    </source>
</evidence>
<dbReference type="Proteomes" id="UP000095287">
    <property type="component" value="Unplaced"/>
</dbReference>
<reference evidence="3" key="1">
    <citation type="submission" date="2016-11" db="UniProtKB">
        <authorList>
            <consortium name="WormBaseParasite"/>
        </authorList>
    </citation>
    <scope>IDENTIFICATION</scope>
</reference>
<evidence type="ECO:0000313" key="3">
    <source>
        <dbReference type="WBParaSite" id="L893_g3984.t1"/>
    </source>
</evidence>
<dbReference type="AlphaFoldDB" id="A0A1I8AAQ7"/>
<organism evidence="2 3">
    <name type="scientific">Steinernema glaseri</name>
    <dbReference type="NCBI Taxonomy" id="37863"/>
    <lineage>
        <taxon>Eukaryota</taxon>
        <taxon>Metazoa</taxon>
        <taxon>Ecdysozoa</taxon>
        <taxon>Nematoda</taxon>
        <taxon>Chromadorea</taxon>
        <taxon>Rhabditida</taxon>
        <taxon>Tylenchina</taxon>
        <taxon>Panagrolaimomorpha</taxon>
        <taxon>Strongyloidoidea</taxon>
        <taxon>Steinernematidae</taxon>
        <taxon>Steinernema</taxon>
    </lineage>
</organism>
<protein>
    <submittedName>
        <fullName evidence="3">BZIP domain-containing protein</fullName>
    </submittedName>
</protein>
<accession>A0A1I8AAQ7</accession>
<evidence type="ECO:0000256" key="1">
    <source>
        <dbReference type="SAM" id="MobiDB-lite"/>
    </source>
</evidence>